<dbReference type="Proteomes" id="UP000076574">
    <property type="component" value="Unassembled WGS sequence"/>
</dbReference>
<sequence length="233" mass="26254">MSSPERADDASTREVQYNRLLEVAEHHGRTELGLMMNQAWHDDPKRLTFTFARYKFAARMLTGCQNVLEVGCGDAFPSRIVQQEVGKLTVTDFDPIFIQEAQRRSVAGWELAGAFVHDMLSGPPQGQYDGMYALDVLEHIVPENEDLFLSNMAASLDPNGTMIIGMPSLESQPYASKLSKEGHVNCKSQPALKETMQRHFHNVFMFCMNDEVLHVGYHKMAHYVLALCCNKKA</sequence>
<dbReference type="Gene3D" id="3.40.50.150">
    <property type="entry name" value="Vaccinia Virus protein VP39"/>
    <property type="match status" value="1"/>
</dbReference>
<organism evidence="2 3">
    <name type="scientific">Tardiphaga robiniae</name>
    <dbReference type="NCBI Taxonomy" id="943830"/>
    <lineage>
        <taxon>Bacteria</taxon>
        <taxon>Pseudomonadati</taxon>
        <taxon>Pseudomonadota</taxon>
        <taxon>Alphaproteobacteria</taxon>
        <taxon>Hyphomicrobiales</taxon>
        <taxon>Nitrobacteraceae</taxon>
        <taxon>Tardiphaga</taxon>
    </lineage>
</organism>
<gene>
    <name evidence="2" type="ORF">A4A58_18190</name>
</gene>
<comment type="caution">
    <text evidence="2">The sequence shown here is derived from an EMBL/GenBank/DDBJ whole genome shotgun (WGS) entry which is preliminary data.</text>
</comment>
<feature type="domain" description="Methyltransferase type 12" evidence="1">
    <location>
        <begin position="68"/>
        <end position="161"/>
    </location>
</feature>
<dbReference type="SUPFAM" id="SSF53335">
    <property type="entry name" value="S-adenosyl-L-methionine-dependent methyltransferases"/>
    <property type="match status" value="1"/>
</dbReference>
<evidence type="ECO:0000259" key="1">
    <source>
        <dbReference type="Pfam" id="PF08242"/>
    </source>
</evidence>
<protein>
    <submittedName>
        <fullName evidence="2">Methyltransferase</fullName>
    </submittedName>
</protein>
<keyword evidence="2" id="KW-0808">Transferase</keyword>
<dbReference type="GO" id="GO:0008168">
    <property type="term" value="F:methyltransferase activity"/>
    <property type="evidence" value="ECO:0007669"/>
    <property type="project" value="UniProtKB-KW"/>
</dbReference>
<dbReference type="OrthoDB" id="334416at2"/>
<keyword evidence="3" id="KW-1185">Reference proteome</keyword>
<dbReference type="Pfam" id="PF08242">
    <property type="entry name" value="Methyltransf_12"/>
    <property type="match status" value="1"/>
</dbReference>
<name>A0A161QLB5_9BRAD</name>
<keyword evidence="2" id="KW-0489">Methyltransferase</keyword>
<accession>A0A161QLB5</accession>
<dbReference type="AlphaFoldDB" id="A0A161QLB5"/>
<evidence type="ECO:0000313" key="3">
    <source>
        <dbReference type="Proteomes" id="UP000076574"/>
    </source>
</evidence>
<dbReference type="EMBL" id="LVYV01000055">
    <property type="protein sequence ID" value="KZD20764.1"/>
    <property type="molecule type" value="Genomic_DNA"/>
</dbReference>
<evidence type="ECO:0000313" key="2">
    <source>
        <dbReference type="EMBL" id="KZD20764.1"/>
    </source>
</evidence>
<dbReference type="InterPro" id="IPR013217">
    <property type="entry name" value="Methyltransf_12"/>
</dbReference>
<dbReference type="GO" id="GO:0032259">
    <property type="term" value="P:methylation"/>
    <property type="evidence" value="ECO:0007669"/>
    <property type="project" value="UniProtKB-KW"/>
</dbReference>
<dbReference type="InterPro" id="IPR029063">
    <property type="entry name" value="SAM-dependent_MTases_sf"/>
</dbReference>
<dbReference type="CDD" id="cd02440">
    <property type="entry name" value="AdoMet_MTases"/>
    <property type="match status" value="1"/>
</dbReference>
<reference evidence="2 3" key="1">
    <citation type="submission" date="2016-03" db="EMBL/GenBank/DDBJ databases">
        <title>Microsymbionts genomes from the relict species Vavilovia formosa (Stev.) Fed.</title>
        <authorList>
            <person name="Kopat V."/>
            <person name="Chirak E."/>
            <person name="Kimeklis A."/>
            <person name="Andronov E."/>
        </authorList>
    </citation>
    <scope>NUCLEOTIDE SEQUENCE [LARGE SCALE GENOMIC DNA]</scope>
    <source>
        <strain evidence="2 3">Vaf07</strain>
    </source>
</reference>
<dbReference type="RefSeq" id="WP_068738502.1">
    <property type="nucleotide sequence ID" value="NZ_LVYV01000055.1"/>
</dbReference>
<dbReference type="STRING" id="943830.A4A58_18190"/>
<proteinExistence type="predicted"/>